<reference evidence="1 2" key="1">
    <citation type="submission" date="2016-11" db="EMBL/GenBank/DDBJ databases">
        <authorList>
            <person name="Jaros S."/>
            <person name="Januszkiewicz K."/>
            <person name="Wedrychowicz H."/>
        </authorList>
    </citation>
    <scope>NUCLEOTIDE SEQUENCE [LARGE SCALE GENOMIC DNA]</scope>
    <source>
        <strain evidence="1 2">DSM 14501</strain>
    </source>
</reference>
<dbReference type="PIRSF" id="PIRSF011575">
    <property type="entry name" value="YabG"/>
    <property type="match status" value="1"/>
</dbReference>
<dbReference type="RefSeq" id="WP_330390738.1">
    <property type="nucleotide sequence ID" value="NZ_FRAJ01000023.1"/>
</dbReference>
<gene>
    <name evidence="1" type="ORF">SAMN02745883_02228</name>
</gene>
<name>A0A1M6T3Q3_9FIRM</name>
<accession>A0A1M6T3Q3</accession>
<evidence type="ECO:0000313" key="1">
    <source>
        <dbReference type="EMBL" id="SHK51612.1"/>
    </source>
</evidence>
<protein>
    <submittedName>
        <fullName evidence="1">Spore coat assemly protein</fullName>
    </submittedName>
</protein>
<dbReference type="STRING" id="1121266.SAMN02745883_02228"/>
<dbReference type="Proteomes" id="UP000184082">
    <property type="component" value="Unassembled WGS sequence"/>
</dbReference>
<keyword evidence="2" id="KW-1185">Reference proteome</keyword>
<sequence>MADLKIGDIVARKSYNYDVLFKVTDIVEGPNSKKTVVLKGLYLRLVADSPESDIKKIPYNEIDRFSKDFNKKVNRIIKNILKERKAQKISSYVRSTPNYSREDVHFGKPGKVLHIDGDGEYLDICLKIYKQLEVEAVGLIIPEKEQPKVITKLLREYNPDILVLTGHDSLLKNSKDFRNIKNYRNSCYFVESVKEARKYEPSMDELVIFAGACQSLFEAIIQAGANYASSPHRILIHCLDPVFISEKIAYTSVDRFVSIEEVLENTITGIKGIGGLQTRGKYRKGLPKSPYQ</sequence>
<organism evidence="1 2">
    <name type="scientific">Caminicella sporogenes DSM 14501</name>
    <dbReference type="NCBI Taxonomy" id="1121266"/>
    <lineage>
        <taxon>Bacteria</taxon>
        <taxon>Bacillati</taxon>
        <taxon>Bacillota</taxon>
        <taxon>Clostridia</taxon>
        <taxon>Peptostreptococcales</taxon>
        <taxon>Caminicellaceae</taxon>
        <taxon>Caminicella</taxon>
    </lineage>
</organism>
<dbReference type="NCBIfam" id="TIGR02855">
    <property type="entry name" value="spore_yabG"/>
    <property type="match status" value="1"/>
</dbReference>
<dbReference type="InterPro" id="IPR008764">
    <property type="entry name" value="Peptidase_U57"/>
</dbReference>
<dbReference type="Pfam" id="PF05582">
    <property type="entry name" value="Peptidase_U57"/>
    <property type="match status" value="1"/>
</dbReference>
<proteinExistence type="predicted"/>
<dbReference type="AlphaFoldDB" id="A0A1M6T3Q3"/>
<evidence type="ECO:0000313" key="2">
    <source>
        <dbReference type="Proteomes" id="UP000184082"/>
    </source>
</evidence>
<dbReference type="EMBL" id="FRAJ01000023">
    <property type="protein sequence ID" value="SHK51612.1"/>
    <property type="molecule type" value="Genomic_DNA"/>
</dbReference>